<dbReference type="InterPro" id="IPR036291">
    <property type="entry name" value="NAD(P)-bd_dom_sf"/>
</dbReference>
<dbReference type="InterPro" id="IPR052515">
    <property type="entry name" value="Gfo/Idh/MocA_Oxidoreductase"/>
</dbReference>
<evidence type="ECO:0000256" key="2">
    <source>
        <dbReference type="SAM" id="MobiDB-lite"/>
    </source>
</evidence>
<evidence type="ECO:0000313" key="5">
    <source>
        <dbReference type="EMBL" id="GMA96097.1"/>
    </source>
</evidence>
<dbReference type="Proteomes" id="UP001157034">
    <property type="component" value="Unassembled WGS sequence"/>
</dbReference>
<keyword evidence="6" id="KW-1185">Reference proteome</keyword>
<dbReference type="Pfam" id="PF01408">
    <property type="entry name" value="GFO_IDH_MocA"/>
    <property type="match status" value="1"/>
</dbReference>
<dbReference type="RefSeq" id="WP_284254737.1">
    <property type="nucleotide sequence ID" value="NZ_BAAAQO010000004.1"/>
</dbReference>
<dbReference type="Gene3D" id="3.30.360.10">
    <property type="entry name" value="Dihydrodipicolinate Reductase, domain 2"/>
    <property type="match status" value="1"/>
</dbReference>
<protein>
    <submittedName>
        <fullName evidence="5">Oxidoreductase</fullName>
    </submittedName>
</protein>
<organism evidence="5 6">
    <name type="scientific">Pseudolysinimonas kribbensis</name>
    <dbReference type="NCBI Taxonomy" id="433641"/>
    <lineage>
        <taxon>Bacteria</taxon>
        <taxon>Bacillati</taxon>
        <taxon>Actinomycetota</taxon>
        <taxon>Actinomycetes</taxon>
        <taxon>Micrococcales</taxon>
        <taxon>Microbacteriaceae</taxon>
        <taxon>Pseudolysinimonas</taxon>
    </lineage>
</organism>
<feature type="compositionally biased region" description="Low complexity" evidence="2">
    <location>
        <begin position="285"/>
        <end position="297"/>
    </location>
</feature>
<dbReference type="InterPro" id="IPR055170">
    <property type="entry name" value="GFO_IDH_MocA-like_dom"/>
</dbReference>
<dbReference type="InterPro" id="IPR000683">
    <property type="entry name" value="Gfo/Idh/MocA-like_OxRdtase_N"/>
</dbReference>
<sequence>MTPESRTDRLPVAVVGGGAIGPRHAQAYAATGRTDLVGVVDTVAERARAFAAEYDTAAFTSVDELLSATAPRLVSVATPPGSHLDVARELLDAGTSIIVEKPPVLSLAQLDRLADLDERSAGSVSVVFQHRFGSGAVRARELLRGGELGTPYFVLCETSWYRARSYFDPEWRGTWSGEGGGPTLGHGIHQIDLMLHLLGPWRTVDASTFRLDRPVEFEDVSLATVVFENGAVGSVINSLLSPRELTRVRIDTSEGSLEVNHLYGYSDRDWTFYPVPGGAQSLTPGADAGRDSAASGDLWSRTAGEDLPSNHEAQLARLVDDVLAGRTHEATVASSRPTMEFVTALYASAFTGRPVDRAELVPGHPFYDRLDGGLAQPEIDEIVVSGRRPS</sequence>
<dbReference type="PANTHER" id="PTHR43249">
    <property type="entry name" value="UDP-N-ACETYL-2-AMINO-2-DEOXY-D-GLUCURONATE OXIDASE"/>
    <property type="match status" value="1"/>
</dbReference>
<gene>
    <name evidence="5" type="ORF">GCM10025881_29210</name>
</gene>
<evidence type="ECO:0000259" key="3">
    <source>
        <dbReference type="Pfam" id="PF01408"/>
    </source>
</evidence>
<dbReference type="SUPFAM" id="SSF51735">
    <property type="entry name" value="NAD(P)-binding Rossmann-fold domains"/>
    <property type="match status" value="1"/>
</dbReference>
<dbReference type="SUPFAM" id="SSF55347">
    <property type="entry name" value="Glyceraldehyde-3-phosphate dehydrogenase-like, C-terminal domain"/>
    <property type="match status" value="1"/>
</dbReference>
<evidence type="ECO:0000259" key="4">
    <source>
        <dbReference type="Pfam" id="PF22725"/>
    </source>
</evidence>
<comment type="caution">
    <text evidence="5">The sequence shown here is derived from an EMBL/GenBank/DDBJ whole genome shotgun (WGS) entry which is preliminary data.</text>
</comment>
<proteinExistence type="predicted"/>
<evidence type="ECO:0000256" key="1">
    <source>
        <dbReference type="ARBA" id="ARBA00023027"/>
    </source>
</evidence>
<accession>A0ABQ6K814</accession>
<keyword evidence="1" id="KW-0520">NAD</keyword>
<dbReference type="Pfam" id="PF22725">
    <property type="entry name" value="GFO_IDH_MocA_C3"/>
    <property type="match status" value="1"/>
</dbReference>
<feature type="domain" description="GFO/IDH/MocA-like oxidoreductase" evidence="4">
    <location>
        <begin position="138"/>
        <end position="258"/>
    </location>
</feature>
<dbReference type="PANTHER" id="PTHR43249:SF1">
    <property type="entry name" value="D-GLUCOSIDE 3-DEHYDROGENASE"/>
    <property type="match status" value="1"/>
</dbReference>
<reference evidence="6" key="1">
    <citation type="journal article" date="2019" name="Int. J. Syst. Evol. Microbiol.">
        <title>The Global Catalogue of Microorganisms (GCM) 10K type strain sequencing project: providing services to taxonomists for standard genome sequencing and annotation.</title>
        <authorList>
            <consortium name="The Broad Institute Genomics Platform"/>
            <consortium name="The Broad Institute Genome Sequencing Center for Infectious Disease"/>
            <person name="Wu L."/>
            <person name="Ma J."/>
        </authorList>
    </citation>
    <scope>NUCLEOTIDE SEQUENCE [LARGE SCALE GENOMIC DNA]</scope>
    <source>
        <strain evidence="6">NBRC 108894</strain>
    </source>
</reference>
<evidence type="ECO:0000313" key="6">
    <source>
        <dbReference type="Proteomes" id="UP001157034"/>
    </source>
</evidence>
<feature type="region of interest" description="Disordered" evidence="2">
    <location>
        <begin position="281"/>
        <end position="306"/>
    </location>
</feature>
<name>A0ABQ6K814_9MICO</name>
<dbReference type="Gene3D" id="3.40.50.720">
    <property type="entry name" value="NAD(P)-binding Rossmann-like Domain"/>
    <property type="match status" value="1"/>
</dbReference>
<feature type="domain" description="Gfo/Idh/MocA-like oxidoreductase N-terminal" evidence="3">
    <location>
        <begin position="12"/>
        <end position="126"/>
    </location>
</feature>
<dbReference type="EMBL" id="BSVB01000001">
    <property type="protein sequence ID" value="GMA96097.1"/>
    <property type="molecule type" value="Genomic_DNA"/>
</dbReference>